<evidence type="ECO:0000313" key="3">
    <source>
        <dbReference type="Proteomes" id="UP001529380"/>
    </source>
</evidence>
<name>A0ABT7UT30_9FIRM</name>
<feature type="compositionally biased region" description="Basic and acidic residues" evidence="1">
    <location>
        <begin position="63"/>
        <end position="76"/>
    </location>
</feature>
<dbReference type="RefSeq" id="WP_289600451.1">
    <property type="nucleotide sequence ID" value="NZ_JAUDCL010000026.1"/>
</dbReference>
<evidence type="ECO:0000256" key="1">
    <source>
        <dbReference type="SAM" id="MobiDB-lite"/>
    </source>
</evidence>
<comment type="caution">
    <text evidence="2">The sequence shown here is derived from an EMBL/GenBank/DDBJ whole genome shotgun (WGS) entry which is preliminary data.</text>
</comment>
<organism evidence="2 3">
    <name type="scientific">Allofournierella massiliensis</name>
    <dbReference type="NCBI Taxonomy" id="1650663"/>
    <lineage>
        <taxon>Bacteria</taxon>
        <taxon>Bacillati</taxon>
        <taxon>Bacillota</taxon>
        <taxon>Clostridia</taxon>
        <taxon>Eubacteriales</taxon>
        <taxon>Oscillospiraceae</taxon>
        <taxon>Allofournierella</taxon>
    </lineage>
</organism>
<feature type="region of interest" description="Disordered" evidence="1">
    <location>
        <begin position="63"/>
        <end position="83"/>
    </location>
</feature>
<reference evidence="2 3" key="1">
    <citation type="submission" date="2023-06" db="EMBL/GenBank/DDBJ databases">
        <title>Identification and characterization of horizontal gene transfer across gut microbiota members of farm animals based on homology search.</title>
        <authorList>
            <person name="Schwarzerova J."/>
            <person name="Nykrynova M."/>
            <person name="Jureckova K."/>
            <person name="Cejkova D."/>
            <person name="Rychlik I."/>
        </authorList>
    </citation>
    <scope>NUCLEOTIDE SEQUENCE [LARGE SCALE GENOMIC DNA]</scope>
    <source>
        <strain evidence="2 3">ET340</strain>
    </source>
</reference>
<keyword evidence="3" id="KW-1185">Reference proteome</keyword>
<accession>A0ABT7UT30</accession>
<evidence type="ECO:0000313" key="2">
    <source>
        <dbReference type="EMBL" id="MDM8202051.1"/>
    </source>
</evidence>
<gene>
    <name evidence="2" type="ORF">QUW08_12230</name>
</gene>
<proteinExistence type="predicted"/>
<dbReference type="Proteomes" id="UP001529380">
    <property type="component" value="Unassembled WGS sequence"/>
</dbReference>
<sequence>MKTRPGRIRNCGAAPGFCCFQLEWKTGKNMDEKMEICQGMGPKREKIFHFSFKMRKFRENWMKEESRKNEKKESSKVTKNNRA</sequence>
<dbReference type="EMBL" id="JAUDCL010000026">
    <property type="protein sequence ID" value="MDM8202051.1"/>
    <property type="molecule type" value="Genomic_DNA"/>
</dbReference>
<protein>
    <submittedName>
        <fullName evidence="2">Uncharacterized protein</fullName>
    </submittedName>
</protein>